<evidence type="ECO:0000313" key="8">
    <source>
        <dbReference type="Proteomes" id="UP000236497"/>
    </source>
</evidence>
<dbReference type="InterPro" id="IPR036291">
    <property type="entry name" value="NAD(P)-bd_dom_sf"/>
</dbReference>
<organism evidence="7 8">
    <name type="scientific">Herbinix hemicellulosilytica</name>
    <dbReference type="NCBI Taxonomy" id="1564487"/>
    <lineage>
        <taxon>Bacteria</taxon>
        <taxon>Bacillati</taxon>
        <taxon>Bacillota</taxon>
        <taxon>Clostridia</taxon>
        <taxon>Lachnospirales</taxon>
        <taxon>Lachnospiraceae</taxon>
        <taxon>Herbinix</taxon>
    </lineage>
</organism>
<dbReference type="InterPro" id="IPR006139">
    <property type="entry name" value="D-isomer_2_OHA_DH_cat_dom"/>
</dbReference>
<dbReference type="InterPro" id="IPR006140">
    <property type="entry name" value="D-isomer_DH_NAD-bd"/>
</dbReference>
<protein>
    <recommendedName>
        <fullName evidence="9">Phosphoglycerate dehydrogenase-like enzyme</fullName>
    </recommendedName>
</protein>
<evidence type="ECO:0000256" key="4">
    <source>
        <dbReference type="RuleBase" id="RU003719"/>
    </source>
</evidence>
<proteinExistence type="inferred from homology"/>
<keyword evidence="3" id="KW-0520">NAD</keyword>
<dbReference type="PANTHER" id="PTHR43333:SF1">
    <property type="entry name" value="D-ISOMER SPECIFIC 2-HYDROXYACID DEHYDROGENASE NAD-BINDING DOMAIN-CONTAINING PROTEIN"/>
    <property type="match status" value="1"/>
</dbReference>
<dbReference type="SUPFAM" id="SSF51735">
    <property type="entry name" value="NAD(P)-binding Rossmann-fold domains"/>
    <property type="match status" value="1"/>
</dbReference>
<feature type="domain" description="D-isomer specific 2-hydroxyacid dehydrogenase catalytic" evidence="5">
    <location>
        <begin position="21"/>
        <end position="309"/>
    </location>
</feature>
<evidence type="ECO:0000313" key="7">
    <source>
        <dbReference type="EMBL" id="CRZ34059.1"/>
    </source>
</evidence>
<dbReference type="Pfam" id="PF02826">
    <property type="entry name" value="2-Hacid_dh_C"/>
    <property type="match status" value="1"/>
</dbReference>
<keyword evidence="2 4" id="KW-0560">Oxidoreductase</keyword>
<dbReference type="SUPFAM" id="SSF52283">
    <property type="entry name" value="Formate/glycerate dehydrogenase catalytic domain-like"/>
    <property type="match status" value="1"/>
</dbReference>
<dbReference type="PROSITE" id="PS00671">
    <property type="entry name" value="D_2_HYDROXYACID_DH_3"/>
    <property type="match status" value="1"/>
</dbReference>
<accession>A0A0H5SF58</accession>
<evidence type="ECO:0000256" key="2">
    <source>
        <dbReference type="ARBA" id="ARBA00023002"/>
    </source>
</evidence>
<keyword evidence="8" id="KW-1185">Reference proteome</keyword>
<dbReference type="GO" id="GO:0051287">
    <property type="term" value="F:NAD binding"/>
    <property type="evidence" value="ECO:0007669"/>
    <property type="project" value="InterPro"/>
</dbReference>
<sequence length="311" mass="35668">MNIEPKPMKLLLTGAFTYTSDQIKELEKLVGEVVFIQDEREDINIDVSDIDIVVCNGLFLYHPIENFKQLKFIQLTSAGFDKVPMDYIKSSNIKAENAKGVYSIPMAEWAVLMILQFYKKSRTFYRQQLNRQWIKQRDLLELSDKTAVILGFGSVGKEIAKRLRAFGLYIIGIDLTVMESNLTDEFYSFDKLDSVLGRADILILSLPVTNETFHLINEKRLSCLKTSCLLINLSRGALIDEYALIKALQDNKLYGAALDVFENEPLSPESPLWSFENVIITPHNSFISDKISNRMYNLILENIKKYIRSNL</sequence>
<reference evidence="7 8" key="1">
    <citation type="submission" date="2015-06" db="EMBL/GenBank/DDBJ databases">
        <authorList>
            <person name="Wibberg Daniel"/>
        </authorList>
    </citation>
    <scope>NUCLEOTIDE SEQUENCE [LARGE SCALE GENOMIC DNA]</scope>
    <source>
        <strain evidence="7 8">T3/55T</strain>
    </source>
</reference>
<evidence type="ECO:0000256" key="3">
    <source>
        <dbReference type="ARBA" id="ARBA00023027"/>
    </source>
</evidence>
<dbReference type="GO" id="GO:0016616">
    <property type="term" value="F:oxidoreductase activity, acting on the CH-OH group of donors, NAD or NADP as acceptor"/>
    <property type="evidence" value="ECO:0007669"/>
    <property type="project" value="InterPro"/>
</dbReference>
<name>A0A0H5SF58_HERHM</name>
<dbReference type="Proteomes" id="UP000236497">
    <property type="component" value="Unassembled WGS sequence"/>
</dbReference>
<dbReference type="OrthoDB" id="9805416at2"/>
<dbReference type="Pfam" id="PF00389">
    <property type="entry name" value="2-Hacid_dh"/>
    <property type="match status" value="1"/>
</dbReference>
<evidence type="ECO:0000256" key="1">
    <source>
        <dbReference type="ARBA" id="ARBA00005854"/>
    </source>
</evidence>
<gene>
    <name evidence="7" type="ORF">HHT355_0856</name>
</gene>
<evidence type="ECO:0000259" key="6">
    <source>
        <dbReference type="Pfam" id="PF02826"/>
    </source>
</evidence>
<dbReference type="RefSeq" id="WP_103202176.1">
    <property type="nucleotide sequence ID" value="NZ_CVTD020000010.1"/>
</dbReference>
<evidence type="ECO:0000259" key="5">
    <source>
        <dbReference type="Pfam" id="PF00389"/>
    </source>
</evidence>
<evidence type="ECO:0008006" key="9">
    <source>
        <dbReference type="Google" id="ProtNLM"/>
    </source>
</evidence>
<dbReference type="InterPro" id="IPR029753">
    <property type="entry name" value="D-isomer_DH_CS"/>
</dbReference>
<feature type="domain" description="D-isomer specific 2-hydroxyacid dehydrogenase NAD-binding" evidence="6">
    <location>
        <begin position="112"/>
        <end position="284"/>
    </location>
</feature>
<comment type="similarity">
    <text evidence="1 4">Belongs to the D-isomer specific 2-hydroxyacid dehydrogenase family.</text>
</comment>
<dbReference type="Gene3D" id="3.40.50.720">
    <property type="entry name" value="NAD(P)-binding Rossmann-like Domain"/>
    <property type="match status" value="2"/>
</dbReference>
<dbReference type="PANTHER" id="PTHR43333">
    <property type="entry name" value="2-HACID_DH_C DOMAIN-CONTAINING PROTEIN"/>
    <property type="match status" value="1"/>
</dbReference>
<dbReference type="AlphaFoldDB" id="A0A0H5SF58"/>
<dbReference type="EMBL" id="CVTD020000010">
    <property type="protein sequence ID" value="CRZ34059.1"/>
    <property type="molecule type" value="Genomic_DNA"/>
</dbReference>